<comment type="caution">
    <text evidence="2">The sequence shown here is derived from an EMBL/GenBank/DDBJ whole genome shotgun (WGS) entry which is preliminary data.</text>
</comment>
<dbReference type="Proteomes" id="UP000078284">
    <property type="component" value="Chromosome 5"/>
</dbReference>
<feature type="repeat" description="HEAT" evidence="1">
    <location>
        <begin position="51"/>
        <end position="72"/>
    </location>
</feature>
<reference evidence="3" key="1">
    <citation type="journal article" date="2016" name="Proc. Natl. Acad. Sci. U.S.A.">
        <title>Chromosome-level assembly of Arabidopsis thaliana Ler reveals the extent of translocation and inversion polymorphisms.</title>
        <authorList>
            <person name="Zapata L."/>
            <person name="Ding J."/>
            <person name="Willing E.M."/>
            <person name="Hartwig B."/>
            <person name="Bezdan D."/>
            <person name="Jiao W.B."/>
            <person name="Patel V."/>
            <person name="Velikkakam James G."/>
            <person name="Koornneef M."/>
            <person name="Ossowski S."/>
            <person name="Schneeberger K."/>
        </authorList>
    </citation>
    <scope>NUCLEOTIDE SEQUENCE [LARGE SCALE GENOMIC DNA]</scope>
    <source>
        <strain evidence="3">cv. Landsberg erecta</strain>
    </source>
</reference>
<dbReference type="EMBL" id="LUHQ01000005">
    <property type="protein sequence ID" value="OAO91048.1"/>
    <property type="molecule type" value="Genomic_DNA"/>
</dbReference>
<dbReference type="PANTHER" id="PTHR47184:SF2">
    <property type="entry name" value="SYMPLEKIN"/>
    <property type="match status" value="1"/>
</dbReference>
<dbReference type="AlphaFoldDB" id="A0A178UAR9"/>
<sequence>MVGIMASYSRARLKDLANSAKSATELPPKLQRLRYMRRDLQKDDSVFPTELLPHLFDLLSDQFGAVRKFVAE</sequence>
<dbReference type="Gene3D" id="1.25.10.10">
    <property type="entry name" value="Leucine-rich Repeat Variant"/>
    <property type="match status" value="1"/>
</dbReference>
<accession>A0A178UAR9</accession>
<dbReference type="PANTHER" id="PTHR47184">
    <property type="entry name" value="PHOSPHATIDYLINOSITOL 3-AND 4-KINASE FAMILY PROTEIN-RELATED"/>
    <property type="match status" value="1"/>
</dbReference>
<dbReference type="PROSITE" id="PS50077">
    <property type="entry name" value="HEAT_REPEAT"/>
    <property type="match status" value="1"/>
</dbReference>
<evidence type="ECO:0000313" key="2">
    <source>
        <dbReference type="EMBL" id="OAO91048.1"/>
    </source>
</evidence>
<dbReference type="InterPro" id="IPR011989">
    <property type="entry name" value="ARM-like"/>
</dbReference>
<evidence type="ECO:0000313" key="3">
    <source>
        <dbReference type="Proteomes" id="UP000078284"/>
    </source>
</evidence>
<dbReference type="ExpressionAtlas" id="A0A178UAR9">
    <property type="expression patterns" value="baseline and differential"/>
</dbReference>
<gene>
    <name evidence="2" type="ordered locus">AXX17_At5g00440</name>
</gene>
<evidence type="ECO:0000256" key="1">
    <source>
        <dbReference type="PROSITE-ProRule" id="PRU00103"/>
    </source>
</evidence>
<organism evidence="2 3">
    <name type="scientific">Arabidopsis thaliana</name>
    <name type="common">Mouse-ear cress</name>
    <dbReference type="NCBI Taxonomy" id="3702"/>
    <lineage>
        <taxon>Eukaryota</taxon>
        <taxon>Viridiplantae</taxon>
        <taxon>Streptophyta</taxon>
        <taxon>Embryophyta</taxon>
        <taxon>Tracheophyta</taxon>
        <taxon>Spermatophyta</taxon>
        <taxon>Magnoliopsida</taxon>
        <taxon>eudicotyledons</taxon>
        <taxon>Gunneridae</taxon>
        <taxon>Pentapetalae</taxon>
        <taxon>rosids</taxon>
        <taxon>malvids</taxon>
        <taxon>Brassicales</taxon>
        <taxon>Brassicaceae</taxon>
        <taxon>Camelineae</taxon>
        <taxon>Arabidopsis</taxon>
    </lineage>
</organism>
<protein>
    <submittedName>
        <fullName evidence="2">Uncharacterized protein</fullName>
    </submittedName>
</protein>
<proteinExistence type="predicted"/>
<dbReference type="InterPro" id="IPR021133">
    <property type="entry name" value="HEAT_type_2"/>
</dbReference>
<name>A0A178UAR9_ARATH</name>